<evidence type="ECO:0000313" key="5">
    <source>
        <dbReference type="EMBL" id="GLB65579.1"/>
    </source>
</evidence>
<evidence type="ECO:0000256" key="1">
    <source>
        <dbReference type="ARBA" id="ARBA00004196"/>
    </source>
</evidence>
<dbReference type="PANTHER" id="PTHR30036:SF1">
    <property type="entry name" value="D-XYLOSE-BINDING PERIPLASMIC PROTEIN"/>
    <property type="match status" value="1"/>
</dbReference>
<dbReference type="Pfam" id="PF13407">
    <property type="entry name" value="Peripla_BP_4"/>
    <property type="match status" value="1"/>
</dbReference>
<comment type="subcellular location">
    <subcellularLocation>
        <location evidence="1">Cell envelope</location>
    </subcellularLocation>
</comment>
<evidence type="ECO:0000313" key="6">
    <source>
        <dbReference type="Proteomes" id="UP001209654"/>
    </source>
</evidence>
<dbReference type="RefSeq" id="WP_264793774.1">
    <property type="nucleotide sequence ID" value="NZ_BRVS01000001.1"/>
</dbReference>
<evidence type="ECO:0000256" key="2">
    <source>
        <dbReference type="ARBA" id="ARBA00022729"/>
    </source>
</evidence>
<evidence type="ECO:0000256" key="3">
    <source>
        <dbReference type="SAM" id="SignalP"/>
    </source>
</evidence>
<dbReference type="Proteomes" id="UP001209654">
    <property type="component" value="Unassembled WGS sequence"/>
</dbReference>
<keyword evidence="6" id="KW-1185">Reference proteome</keyword>
<feature type="domain" description="Periplasmic binding protein" evidence="4">
    <location>
        <begin position="46"/>
        <end position="307"/>
    </location>
</feature>
<dbReference type="Gene3D" id="3.40.50.2300">
    <property type="match status" value="2"/>
</dbReference>
<sequence length="363" mass="37729">MKKHLRGILGLTTALFLAAGMTACGNGGGGGSGETGGGGGEASGKIAFLMPDRASTRYEQQDSPLFKAKVEELCSECEVLYQNADGDANKQQQQANAMITQGVKVLVLDAVDSTAAASLVSTAKGQGIKVVTYDRPVPDTPADFYVSFDNKKIGNLIATDLVKKLDADGDKTGGVLMVNGSPTDRAAQLIKEGAQEAIDASQHPVLASYDTPEWQPSKAQDWVAGQITQFGDKITGIVAANDGTAGGSIAALKAAGVSPFPPVTGNDAEVAAIQRIISGDQYNTISKPIKIVAEKAAEVSVQLLNGETPEPDATLFDTPSALFVPTVVTKDNVKEVIFDGGIYKASEVCTGEYKKGCDELGIK</sequence>
<name>A0ABQ5MNM6_9MICC</name>
<accession>A0ABQ5MNM6</accession>
<dbReference type="PROSITE" id="PS51257">
    <property type="entry name" value="PROKAR_LIPOPROTEIN"/>
    <property type="match status" value="1"/>
</dbReference>
<dbReference type="SUPFAM" id="SSF53822">
    <property type="entry name" value="Periplasmic binding protein-like I"/>
    <property type="match status" value="1"/>
</dbReference>
<proteinExistence type="predicted"/>
<protein>
    <submittedName>
        <fullName evidence="5">ABC transporter substrate-binding protein</fullName>
    </submittedName>
</protein>
<dbReference type="InterPro" id="IPR050555">
    <property type="entry name" value="Bact_Solute-Bind_Prot2"/>
</dbReference>
<dbReference type="EMBL" id="BRVS01000001">
    <property type="protein sequence ID" value="GLB65579.1"/>
    <property type="molecule type" value="Genomic_DNA"/>
</dbReference>
<comment type="caution">
    <text evidence="5">The sequence shown here is derived from an EMBL/GenBank/DDBJ whole genome shotgun (WGS) entry which is preliminary data.</text>
</comment>
<reference evidence="5 6" key="1">
    <citation type="journal article" date="2023" name="Int. J. Syst. Evol. Microbiol.">
        <title>Arthrobacter mangrovi sp. nov., an actinobacterium isolated from the rhizosphere of a mangrove.</title>
        <authorList>
            <person name="Hamada M."/>
            <person name="Saitou S."/>
            <person name="Enomoto N."/>
            <person name="Nanri K."/>
            <person name="Hidaka K."/>
            <person name="Miura T."/>
            <person name="Tamura T."/>
        </authorList>
    </citation>
    <scope>NUCLEOTIDE SEQUENCE [LARGE SCALE GENOMIC DNA]</scope>
    <source>
        <strain evidence="5 6">NBRC 112813</strain>
    </source>
</reference>
<gene>
    <name evidence="5" type="ORF">AHIS1636_00180</name>
</gene>
<organism evidence="5 6">
    <name type="scientific">Arthrobacter mangrovi</name>
    <dbReference type="NCBI Taxonomy" id="2966350"/>
    <lineage>
        <taxon>Bacteria</taxon>
        <taxon>Bacillati</taxon>
        <taxon>Actinomycetota</taxon>
        <taxon>Actinomycetes</taxon>
        <taxon>Micrococcales</taxon>
        <taxon>Micrococcaceae</taxon>
        <taxon>Arthrobacter</taxon>
    </lineage>
</organism>
<dbReference type="InterPro" id="IPR028082">
    <property type="entry name" value="Peripla_BP_I"/>
</dbReference>
<feature type="signal peptide" evidence="3">
    <location>
        <begin position="1"/>
        <end position="23"/>
    </location>
</feature>
<dbReference type="InterPro" id="IPR025997">
    <property type="entry name" value="SBP_2_dom"/>
</dbReference>
<keyword evidence="2 3" id="KW-0732">Signal</keyword>
<dbReference type="PANTHER" id="PTHR30036">
    <property type="entry name" value="D-XYLOSE-BINDING PERIPLASMIC PROTEIN"/>
    <property type="match status" value="1"/>
</dbReference>
<feature type="chain" id="PRO_5047165067" evidence="3">
    <location>
        <begin position="24"/>
        <end position="363"/>
    </location>
</feature>
<dbReference type="CDD" id="cd19995">
    <property type="entry name" value="PBP1_ABC_xylose_binding-like"/>
    <property type="match status" value="1"/>
</dbReference>
<evidence type="ECO:0000259" key="4">
    <source>
        <dbReference type="Pfam" id="PF13407"/>
    </source>
</evidence>